<evidence type="ECO:0000259" key="1">
    <source>
        <dbReference type="Pfam" id="PF17921"/>
    </source>
</evidence>
<dbReference type="EMBL" id="BPLQ01015012">
    <property type="protein sequence ID" value="GIY85123.1"/>
    <property type="molecule type" value="Genomic_DNA"/>
</dbReference>
<gene>
    <name evidence="2" type="primary">AVEN_88589_1</name>
    <name evidence="2" type="ORF">CDAR_79031</name>
</gene>
<sequence length="155" mass="18417">MRQSRENSSKKVQRECFEENRNLAMQTYLNPHDLPRVKTIIIQRKDQESFLYPISLTANHHMVGKLIFDKHVELCHPGIQVLMSALREEYWIIKCRNTILQVIRNSMRCKRFSIHPLPFISVPLPEDRETQVFEVIGIDLCGTIVFERQQKKYSY</sequence>
<proteinExistence type="predicted"/>
<keyword evidence="2" id="KW-0548">Nucleotidyltransferase</keyword>
<keyword evidence="3" id="KW-1185">Reference proteome</keyword>
<keyword evidence="2" id="KW-0695">RNA-directed DNA polymerase</keyword>
<reference evidence="2 3" key="1">
    <citation type="submission" date="2021-06" db="EMBL/GenBank/DDBJ databases">
        <title>Caerostris darwini draft genome.</title>
        <authorList>
            <person name="Kono N."/>
            <person name="Arakawa K."/>
        </authorList>
    </citation>
    <scope>NUCLEOTIDE SEQUENCE [LARGE SCALE GENOMIC DNA]</scope>
</reference>
<dbReference type="Pfam" id="PF17921">
    <property type="entry name" value="Integrase_H2C2"/>
    <property type="match status" value="1"/>
</dbReference>
<feature type="domain" description="Integrase zinc-binding" evidence="1">
    <location>
        <begin position="60"/>
        <end position="112"/>
    </location>
</feature>
<dbReference type="GO" id="GO:0003964">
    <property type="term" value="F:RNA-directed DNA polymerase activity"/>
    <property type="evidence" value="ECO:0007669"/>
    <property type="project" value="UniProtKB-KW"/>
</dbReference>
<dbReference type="InterPro" id="IPR041588">
    <property type="entry name" value="Integrase_H2C2"/>
</dbReference>
<dbReference type="Proteomes" id="UP001054837">
    <property type="component" value="Unassembled WGS sequence"/>
</dbReference>
<organism evidence="2 3">
    <name type="scientific">Caerostris darwini</name>
    <dbReference type="NCBI Taxonomy" id="1538125"/>
    <lineage>
        <taxon>Eukaryota</taxon>
        <taxon>Metazoa</taxon>
        <taxon>Ecdysozoa</taxon>
        <taxon>Arthropoda</taxon>
        <taxon>Chelicerata</taxon>
        <taxon>Arachnida</taxon>
        <taxon>Araneae</taxon>
        <taxon>Araneomorphae</taxon>
        <taxon>Entelegynae</taxon>
        <taxon>Araneoidea</taxon>
        <taxon>Araneidae</taxon>
        <taxon>Caerostris</taxon>
    </lineage>
</organism>
<evidence type="ECO:0000313" key="3">
    <source>
        <dbReference type="Proteomes" id="UP001054837"/>
    </source>
</evidence>
<accession>A0AAV4WRZ6</accession>
<protein>
    <submittedName>
        <fullName evidence="2">Reverse transcriptase</fullName>
    </submittedName>
</protein>
<evidence type="ECO:0000313" key="2">
    <source>
        <dbReference type="EMBL" id="GIY85123.1"/>
    </source>
</evidence>
<keyword evidence="2" id="KW-0808">Transferase</keyword>
<name>A0AAV4WRZ6_9ARAC</name>
<dbReference type="AlphaFoldDB" id="A0AAV4WRZ6"/>
<comment type="caution">
    <text evidence="2">The sequence shown here is derived from an EMBL/GenBank/DDBJ whole genome shotgun (WGS) entry which is preliminary data.</text>
</comment>